<evidence type="ECO:0000256" key="1">
    <source>
        <dbReference type="ARBA" id="ARBA00000971"/>
    </source>
</evidence>
<dbReference type="PANTHER" id="PTHR43811">
    <property type="entry name" value="FKBP-TYPE PEPTIDYL-PROLYL CIS-TRANS ISOMERASE FKPA"/>
    <property type="match status" value="1"/>
</dbReference>
<dbReference type="PROSITE" id="PS50059">
    <property type="entry name" value="FKBP_PPIASE"/>
    <property type="match status" value="1"/>
</dbReference>
<comment type="catalytic activity">
    <reaction evidence="1 5 6">
        <text>[protein]-peptidylproline (omega=180) = [protein]-peptidylproline (omega=0)</text>
        <dbReference type="Rhea" id="RHEA:16237"/>
        <dbReference type="Rhea" id="RHEA-COMP:10747"/>
        <dbReference type="Rhea" id="RHEA-COMP:10748"/>
        <dbReference type="ChEBI" id="CHEBI:83833"/>
        <dbReference type="ChEBI" id="CHEBI:83834"/>
        <dbReference type="EC" id="5.2.1.8"/>
    </reaction>
</comment>
<organism evidence="9 10">
    <name type="scientific">Brevundimonas mediterranea</name>
    <dbReference type="NCBI Taxonomy" id="74329"/>
    <lineage>
        <taxon>Bacteria</taxon>
        <taxon>Pseudomonadati</taxon>
        <taxon>Pseudomonadota</taxon>
        <taxon>Alphaproteobacteria</taxon>
        <taxon>Caulobacterales</taxon>
        <taxon>Caulobacteraceae</taxon>
        <taxon>Brevundimonas</taxon>
    </lineage>
</organism>
<dbReference type="InterPro" id="IPR001179">
    <property type="entry name" value="PPIase_FKBP_dom"/>
</dbReference>
<keyword evidence="7" id="KW-0732">Signal</keyword>
<evidence type="ECO:0000256" key="3">
    <source>
        <dbReference type="ARBA" id="ARBA00023110"/>
    </source>
</evidence>
<dbReference type="InterPro" id="IPR046357">
    <property type="entry name" value="PPIase_dom_sf"/>
</dbReference>
<dbReference type="Pfam" id="PF01346">
    <property type="entry name" value="FKBP_N"/>
    <property type="match status" value="1"/>
</dbReference>
<comment type="similarity">
    <text evidence="2 6">Belongs to the FKBP-type PPIase family.</text>
</comment>
<dbReference type="RefSeq" id="WP_183195084.1">
    <property type="nucleotide sequence ID" value="NZ_JACIDA010000001.1"/>
</dbReference>
<dbReference type="Pfam" id="PF00254">
    <property type="entry name" value="FKBP_C"/>
    <property type="match status" value="1"/>
</dbReference>
<dbReference type="Gene3D" id="3.10.50.40">
    <property type="match status" value="1"/>
</dbReference>
<dbReference type="PROSITE" id="PS51257">
    <property type="entry name" value="PROKAR_LIPOPROTEIN"/>
    <property type="match status" value="1"/>
</dbReference>
<sequence length="184" mass="19732">MTRIALPLLAALALSACASRGEPVTYAETASAAARAAAEVQGQASLTPQQAWDAGNTAYLAWNGARRGWTTTESGLQYRRVGKAQPNGAQPSATDTVKVHYRGTFIDGREFDSSYARNEPAEFPLNRVIKGWTEGVALMRVGEIYEFVIPASLGYGGRWVGGDELPPNSTLRFSVELLDVKPAA</sequence>
<proteinExistence type="inferred from homology"/>
<name>A0A7W6A181_9CAUL</name>
<keyword evidence="4 5" id="KW-0413">Isomerase</keyword>
<evidence type="ECO:0000256" key="6">
    <source>
        <dbReference type="RuleBase" id="RU003915"/>
    </source>
</evidence>
<dbReference type="AlphaFoldDB" id="A0A7W6A181"/>
<evidence type="ECO:0000256" key="7">
    <source>
        <dbReference type="SAM" id="SignalP"/>
    </source>
</evidence>
<feature type="chain" id="PRO_5031546554" description="Peptidyl-prolyl cis-trans isomerase" evidence="7">
    <location>
        <begin position="19"/>
        <end position="184"/>
    </location>
</feature>
<evidence type="ECO:0000313" key="10">
    <source>
        <dbReference type="Proteomes" id="UP000532936"/>
    </source>
</evidence>
<gene>
    <name evidence="9" type="ORF">GGR11_000298</name>
</gene>
<reference evidence="9 10" key="1">
    <citation type="submission" date="2020-08" db="EMBL/GenBank/DDBJ databases">
        <title>Genomic Encyclopedia of Type Strains, Phase IV (KMG-IV): sequencing the most valuable type-strain genomes for metagenomic binning, comparative biology and taxonomic classification.</title>
        <authorList>
            <person name="Goeker M."/>
        </authorList>
    </citation>
    <scope>NUCLEOTIDE SEQUENCE [LARGE SCALE GENOMIC DNA]</scope>
    <source>
        <strain evidence="9 10">DSM 14878</strain>
    </source>
</reference>
<comment type="caution">
    <text evidence="9">The sequence shown here is derived from an EMBL/GenBank/DDBJ whole genome shotgun (WGS) entry which is preliminary data.</text>
</comment>
<dbReference type="Proteomes" id="UP000532936">
    <property type="component" value="Unassembled WGS sequence"/>
</dbReference>
<evidence type="ECO:0000313" key="9">
    <source>
        <dbReference type="EMBL" id="MBB3870784.1"/>
    </source>
</evidence>
<feature type="signal peptide" evidence="7">
    <location>
        <begin position="1"/>
        <end position="18"/>
    </location>
</feature>
<dbReference type="GO" id="GO:0003755">
    <property type="term" value="F:peptidyl-prolyl cis-trans isomerase activity"/>
    <property type="evidence" value="ECO:0007669"/>
    <property type="project" value="UniProtKB-UniRule"/>
</dbReference>
<dbReference type="EMBL" id="JACIDA010000001">
    <property type="protein sequence ID" value="MBB3870784.1"/>
    <property type="molecule type" value="Genomic_DNA"/>
</dbReference>
<protein>
    <recommendedName>
        <fullName evidence="6">Peptidyl-prolyl cis-trans isomerase</fullName>
        <ecNumber evidence="6">5.2.1.8</ecNumber>
    </recommendedName>
</protein>
<evidence type="ECO:0000256" key="5">
    <source>
        <dbReference type="PROSITE-ProRule" id="PRU00277"/>
    </source>
</evidence>
<dbReference type="EC" id="5.2.1.8" evidence="6"/>
<dbReference type="GO" id="GO:0006457">
    <property type="term" value="P:protein folding"/>
    <property type="evidence" value="ECO:0007669"/>
    <property type="project" value="InterPro"/>
</dbReference>
<evidence type="ECO:0000259" key="8">
    <source>
        <dbReference type="PROSITE" id="PS50059"/>
    </source>
</evidence>
<keyword evidence="3 5" id="KW-0697">Rotamase</keyword>
<dbReference type="InterPro" id="IPR000774">
    <property type="entry name" value="PPIase_FKBP_N"/>
</dbReference>
<dbReference type="PANTHER" id="PTHR43811:SF19">
    <property type="entry name" value="39 KDA FK506-BINDING NUCLEAR PROTEIN"/>
    <property type="match status" value="1"/>
</dbReference>
<evidence type="ECO:0000256" key="2">
    <source>
        <dbReference type="ARBA" id="ARBA00006577"/>
    </source>
</evidence>
<accession>A0A7W6A181</accession>
<feature type="domain" description="PPIase FKBP-type" evidence="8">
    <location>
        <begin position="94"/>
        <end position="181"/>
    </location>
</feature>
<evidence type="ECO:0000256" key="4">
    <source>
        <dbReference type="ARBA" id="ARBA00023235"/>
    </source>
</evidence>
<dbReference type="SUPFAM" id="SSF54534">
    <property type="entry name" value="FKBP-like"/>
    <property type="match status" value="1"/>
</dbReference>